<keyword evidence="5" id="KW-0799">Topoisomerase</keyword>
<keyword evidence="6" id="KW-0238">DNA-binding</keyword>
<dbReference type="InterPro" id="IPR013824">
    <property type="entry name" value="Topo_IA_cen_sub1"/>
</dbReference>
<dbReference type="InterPro" id="IPR013497">
    <property type="entry name" value="Topo_IA_cen"/>
</dbReference>
<dbReference type="SUPFAM" id="SSF56712">
    <property type="entry name" value="Prokaryotic type I DNA topoisomerase"/>
    <property type="match status" value="1"/>
</dbReference>
<dbReference type="InterPro" id="IPR003601">
    <property type="entry name" value="Topo_IA_2"/>
</dbReference>
<dbReference type="CDD" id="cd00186">
    <property type="entry name" value="TOP1Ac"/>
    <property type="match status" value="1"/>
</dbReference>
<dbReference type="SMART" id="SM00437">
    <property type="entry name" value="TOP1Ac"/>
    <property type="match status" value="1"/>
</dbReference>
<dbReference type="InterPro" id="IPR013826">
    <property type="entry name" value="Topo_IA_cen_sub3"/>
</dbReference>
<evidence type="ECO:0000256" key="3">
    <source>
        <dbReference type="ARBA" id="ARBA00012891"/>
    </source>
</evidence>
<dbReference type="InterPro" id="IPR006171">
    <property type="entry name" value="TOPRIM_dom"/>
</dbReference>
<sequence>MIVCIAEKPSVARDIADVLGAKDKKDGYIEGNGYQVTWTFGHLCTLKEPHEYTPNWKSWSLGSLPMIPPRFGIKLISNPTYERQFHVIENLMQHADMIINCGDAGQEGELIQRWVLQKAGAHCLVKRLWISSLTEEAIREGFAKLRDASDFQPLYEAGLARAIGDWLLGMNATRLYTMKYGQNRQVLSIGRVQTPTLALIVNRQLEIRNFVPKQYWVLSTIYRETAFTALIRKSEEELVLEAEKQGEGRKNNATSALNKPTDDNLGIDPITDYDCGVALLEQIKHAPFTITSVVKKNGKEAPPRLFDLTSLQVECNKKFAFSADDTLKTIQSLYEKKVVTYPRVDTTFLSEDIYPKCPGILKGLRDYVGLTAPLEKEPLPKSKKVFDNFKVTDHHAIIPTGQYPQALSNMEKQVYDLIARRFISVFYPDCQFATTTVLGEVERILFKATGRQILNPGWRMVFVVSQQSPNAPVEEEKEEKEASADKLLPAFVKGESGPHLPELMEKWTQPPRPYTEATLLRAMETAGKLVDNDELRDALKENGIGRPSTRAAIIETLFKRNYIRKEKKNLIATPTGVELIQIIREELLKSAELTGIWEKKLREIEKRMYNAGQFLNELKQMVSEVVMNVLSDNSNRHITIPAAEVKSGQPSVKETGKSDSSKQELKKRAPRKKGVEKEDAASITTSPQQATDLLIGTPCPLCGKGTIIKGRTAYGCSEWRSGCVFRKPFE</sequence>
<evidence type="ECO:0000256" key="11">
    <source>
        <dbReference type="ARBA" id="ARBA00032877"/>
    </source>
</evidence>
<dbReference type="SMART" id="SM00493">
    <property type="entry name" value="TOPRIM"/>
    <property type="match status" value="1"/>
</dbReference>
<evidence type="ECO:0000313" key="14">
    <source>
        <dbReference type="EMBL" id="AVM52269.1"/>
    </source>
</evidence>
<feature type="domain" description="Topo IA-type catalytic" evidence="13">
    <location>
        <begin position="151"/>
        <end position="626"/>
    </location>
</feature>
<dbReference type="Proteomes" id="UP000238304">
    <property type="component" value="Chromosome"/>
</dbReference>
<dbReference type="PANTHER" id="PTHR11390:SF21">
    <property type="entry name" value="DNA TOPOISOMERASE 3-ALPHA"/>
    <property type="match status" value="1"/>
</dbReference>
<dbReference type="PROSITE" id="PS52039">
    <property type="entry name" value="TOPO_IA_2"/>
    <property type="match status" value="1"/>
</dbReference>
<dbReference type="Gene3D" id="2.70.20.10">
    <property type="entry name" value="Topoisomerase I, domain 3"/>
    <property type="match status" value="1"/>
</dbReference>
<comment type="similarity">
    <text evidence="2">Belongs to the type IA topoisomerase family.</text>
</comment>
<dbReference type="PRINTS" id="PR00417">
    <property type="entry name" value="PRTPISMRASEI"/>
</dbReference>
<keyword evidence="15" id="KW-1185">Reference proteome</keyword>
<dbReference type="SMART" id="SM00436">
    <property type="entry name" value="TOP1Bc"/>
    <property type="match status" value="1"/>
</dbReference>
<dbReference type="EMBL" id="CP027231">
    <property type="protein sequence ID" value="AVM52269.1"/>
    <property type="molecule type" value="Genomic_DNA"/>
</dbReference>
<evidence type="ECO:0000256" key="6">
    <source>
        <dbReference type="ARBA" id="ARBA00023125"/>
    </source>
</evidence>
<dbReference type="EC" id="5.6.2.1" evidence="3"/>
<dbReference type="InterPro" id="IPR005738">
    <property type="entry name" value="TopoIII"/>
</dbReference>
<dbReference type="Gene3D" id="3.40.50.140">
    <property type="match status" value="1"/>
</dbReference>
<name>A0ABN5IHT9_9BACE</name>
<keyword evidence="7" id="KW-0413">Isomerase</keyword>
<dbReference type="InterPro" id="IPR034144">
    <property type="entry name" value="TOPRIM_TopoIII"/>
</dbReference>
<dbReference type="Pfam" id="PF01751">
    <property type="entry name" value="Toprim"/>
    <property type="match status" value="1"/>
</dbReference>
<dbReference type="InterPro" id="IPR013825">
    <property type="entry name" value="Topo_IA_cen_sub2"/>
</dbReference>
<dbReference type="InterPro" id="IPR023405">
    <property type="entry name" value="Topo_IA_core_domain"/>
</dbReference>
<dbReference type="RefSeq" id="WP_106040601.1">
    <property type="nucleotide sequence ID" value="NZ_CP027231.1"/>
</dbReference>
<evidence type="ECO:0000256" key="8">
    <source>
        <dbReference type="ARBA" id="ARBA00030003"/>
    </source>
</evidence>
<evidence type="ECO:0000256" key="2">
    <source>
        <dbReference type="ARBA" id="ARBA00009446"/>
    </source>
</evidence>
<evidence type="ECO:0000256" key="7">
    <source>
        <dbReference type="ARBA" id="ARBA00023235"/>
    </source>
</evidence>
<dbReference type="InterPro" id="IPR000380">
    <property type="entry name" value="Topo_IA"/>
</dbReference>
<evidence type="ECO:0000256" key="1">
    <source>
        <dbReference type="ARBA" id="ARBA00000213"/>
    </source>
</evidence>
<dbReference type="PANTHER" id="PTHR11390">
    <property type="entry name" value="PROKARYOTIC DNA TOPOISOMERASE"/>
    <property type="match status" value="1"/>
</dbReference>
<evidence type="ECO:0000256" key="5">
    <source>
        <dbReference type="ARBA" id="ARBA00023029"/>
    </source>
</evidence>
<evidence type="ECO:0000256" key="10">
    <source>
        <dbReference type="ARBA" id="ARBA00032235"/>
    </source>
</evidence>
<protein>
    <recommendedName>
        <fullName evidence="3">DNA topoisomerase</fullName>
        <ecNumber evidence="3">5.6.2.1</ecNumber>
    </recommendedName>
    <alternativeName>
        <fullName evidence="11">Omega-protein</fullName>
    </alternativeName>
    <alternativeName>
        <fullName evidence="10">Relaxing enzyme</fullName>
    </alternativeName>
    <alternativeName>
        <fullName evidence="8">Swivelase</fullName>
    </alternativeName>
    <alternativeName>
        <fullName evidence="9">Untwisting enzyme</fullName>
    </alternativeName>
</protein>
<dbReference type="InterPro" id="IPR003602">
    <property type="entry name" value="Topo_IA_DNA-bd_dom"/>
</dbReference>
<keyword evidence="4" id="KW-0479">Metal-binding</keyword>
<feature type="region of interest" description="Disordered" evidence="12">
    <location>
        <begin position="646"/>
        <end position="686"/>
    </location>
</feature>
<evidence type="ECO:0000313" key="15">
    <source>
        <dbReference type="Proteomes" id="UP000238304"/>
    </source>
</evidence>
<dbReference type="NCBIfam" id="TIGR01056">
    <property type="entry name" value="topB"/>
    <property type="match status" value="1"/>
</dbReference>
<dbReference type="Pfam" id="PF01131">
    <property type="entry name" value="Topoisom_bac"/>
    <property type="match status" value="1"/>
</dbReference>
<organism evidence="14 15">
    <name type="scientific">Bacteroides zoogleoformans</name>
    <dbReference type="NCBI Taxonomy" id="28119"/>
    <lineage>
        <taxon>Bacteria</taxon>
        <taxon>Pseudomonadati</taxon>
        <taxon>Bacteroidota</taxon>
        <taxon>Bacteroidia</taxon>
        <taxon>Bacteroidales</taxon>
        <taxon>Bacteroidaceae</taxon>
        <taxon>Bacteroides</taxon>
    </lineage>
</organism>
<dbReference type="Gene3D" id="1.10.290.10">
    <property type="entry name" value="Topoisomerase I, domain 4"/>
    <property type="match status" value="1"/>
</dbReference>
<evidence type="ECO:0000256" key="9">
    <source>
        <dbReference type="ARBA" id="ARBA00031985"/>
    </source>
</evidence>
<evidence type="ECO:0000259" key="13">
    <source>
        <dbReference type="PROSITE" id="PS52039"/>
    </source>
</evidence>
<evidence type="ECO:0000256" key="12">
    <source>
        <dbReference type="SAM" id="MobiDB-lite"/>
    </source>
</evidence>
<reference evidence="14 15" key="1">
    <citation type="submission" date="2018-02" db="EMBL/GenBank/DDBJ databases">
        <authorList>
            <person name="Holder M.E."/>
            <person name="Ajami N.J."/>
            <person name="Petrosino J.F."/>
        </authorList>
    </citation>
    <scope>NUCLEOTIDE SEQUENCE [LARGE SCALE GENOMIC DNA]</scope>
    <source>
        <strain evidence="14 15">ATCC 33285</strain>
    </source>
</reference>
<evidence type="ECO:0000256" key="4">
    <source>
        <dbReference type="ARBA" id="ARBA00022723"/>
    </source>
</evidence>
<proteinExistence type="inferred from homology"/>
<dbReference type="CDD" id="cd03362">
    <property type="entry name" value="TOPRIM_TopoIA_TopoIII"/>
    <property type="match status" value="1"/>
</dbReference>
<accession>A0ABN5IHT9</accession>
<gene>
    <name evidence="14" type="ORF">C4H11_04305</name>
</gene>
<dbReference type="Gene3D" id="1.10.460.10">
    <property type="entry name" value="Topoisomerase I, domain 2"/>
    <property type="match status" value="1"/>
</dbReference>
<feature type="compositionally biased region" description="Basic and acidic residues" evidence="12">
    <location>
        <begin position="654"/>
        <end position="680"/>
    </location>
</feature>
<comment type="catalytic activity">
    <reaction evidence="1">
        <text>ATP-independent breakage of single-stranded DNA, followed by passage and rejoining.</text>
        <dbReference type="EC" id="5.6.2.1"/>
    </reaction>
</comment>
<dbReference type="NCBIfam" id="NF005829">
    <property type="entry name" value="PRK07726.1"/>
    <property type="match status" value="1"/>
</dbReference>